<reference evidence="12" key="1">
    <citation type="submission" date="2015-01" db="EMBL/GenBank/DDBJ databases">
        <authorList>
            <person name="Manzano-Marin A."/>
            <person name="Manzano-Marin A."/>
        </authorList>
    </citation>
    <scope>NUCLEOTIDE SEQUENCE [LARGE SCALE GENOMIC DNA]</scope>
    <source>
        <strain evidence="12">obscurior</strain>
    </source>
</reference>
<comment type="pathway">
    <text evidence="7">Amino-acid biosynthesis; D-alanine biosynthesis; D-alanine from L-alanine: step 1/1.</text>
</comment>
<evidence type="ECO:0000313" key="11">
    <source>
        <dbReference type="EMBL" id="CEN32203.1"/>
    </source>
</evidence>
<comment type="function">
    <text evidence="7">Catalyzes the interconversion of L-alanine and D-alanine. May also act on other amino acids.</text>
</comment>
<evidence type="ECO:0000256" key="7">
    <source>
        <dbReference type="HAMAP-Rule" id="MF_01201"/>
    </source>
</evidence>
<comment type="similarity">
    <text evidence="3 7">Belongs to the alanine racemase family.</text>
</comment>
<dbReference type="PRINTS" id="PR00992">
    <property type="entry name" value="ALARACEMASE"/>
</dbReference>
<dbReference type="HAMAP" id="MF_01201">
    <property type="entry name" value="Ala_racemase"/>
    <property type="match status" value="1"/>
</dbReference>
<gene>
    <name evidence="11" type="primary">alr</name>
    <name evidence="11" type="ORF">WEOB_261</name>
</gene>
<dbReference type="InterPro" id="IPR009006">
    <property type="entry name" value="Ala_racemase/Decarboxylase_C"/>
</dbReference>
<feature type="active site" description="Proton acceptor; specific for D-alanine" evidence="7">
    <location>
        <position position="35"/>
    </location>
</feature>
<dbReference type="InterPro" id="IPR001608">
    <property type="entry name" value="Ala_racemase_N"/>
</dbReference>
<comment type="function">
    <text evidence="6">Isomerizes L-alanine to D-alanine which is then oxidized to pyruvate by DadA.</text>
</comment>
<dbReference type="UniPathway" id="UPA00042">
    <property type="reaction ID" value="UER00497"/>
</dbReference>
<feature type="active site" description="Proton acceptor; specific for L-alanine" evidence="7">
    <location>
        <position position="253"/>
    </location>
</feature>
<dbReference type="Proteomes" id="UP000242753">
    <property type="component" value="Chromosome I"/>
</dbReference>
<evidence type="ECO:0000256" key="4">
    <source>
        <dbReference type="ARBA" id="ARBA00022898"/>
    </source>
</evidence>
<dbReference type="GO" id="GO:0030632">
    <property type="term" value="P:D-alanine biosynthetic process"/>
    <property type="evidence" value="ECO:0007669"/>
    <property type="project" value="UniProtKB-UniRule"/>
</dbReference>
<dbReference type="SUPFAM" id="SSF51419">
    <property type="entry name" value="PLP-binding barrel"/>
    <property type="match status" value="1"/>
</dbReference>
<dbReference type="Pfam" id="PF01168">
    <property type="entry name" value="Ala_racemase_N"/>
    <property type="match status" value="1"/>
</dbReference>
<dbReference type="InterPro" id="IPR029066">
    <property type="entry name" value="PLP-binding_barrel"/>
</dbReference>
<accession>A0A0H5BWX9</accession>
<dbReference type="GO" id="GO:0008784">
    <property type="term" value="F:alanine racemase activity"/>
    <property type="evidence" value="ECO:0007669"/>
    <property type="project" value="UniProtKB-UniRule"/>
</dbReference>
<dbReference type="InterPro" id="IPR000821">
    <property type="entry name" value="Ala_racemase"/>
</dbReference>
<evidence type="ECO:0000256" key="3">
    <source>
        <dbReference type="ARBA" id="ARBA00007880"/>
    </source>
</evidence>
<evidence type="ECO:0000256" key="2">
    <source>
        <dbReference type="ARBA" id="ARBA00001933"/>
    </source>
</evidence>
<feature type="modified residue" description="N6-(pyridoxal phosphate)lysine" evidence="7 8">
    <location>
        <position position="35"/>
    </location>
</feature>
<sequence>MSRPITAIIKTSSLESNLDIIRSHAPNKKIWSVVKANAYGHRLYAVWKGLKKTDGFALLNLHEAIFLRKNGWKGAILLLEGFFNPKELAIIAYYNLTITIHSKWQIQAIKRATLKFPLNIYVKFNSGMNRFGFNEKIILNVLEELNSLKQISTLALMTHFSDSNNIEKIKEQMKKINNVIQYFPCTQCYANSSAILWHPKTHGTWIRPGIILYGASPNGNWKDISRNGFQPVMTLQSKLIAIQKISAQEYIGYKGTYKTEKKRRIGIIACGYADGYPRNAPTGTPVWIHNTKSRILGKVCMDTITIDLQHCPYAKIGSNVELWGKNIKVDEIATLSGTLSYELLSKLSQKIKMKIQ</sequence>
<evidence type="ECO:0000256" key="6">
    <source>
        <dbReference type="ARBA" id="ARBA00037715"/>
    </source>
</evidence>
<dbReference type="PATRIC" id="fig|1594731.3.peg.242"/>
<dbReference type="SMART" id="SM01005">
    <property type="entry name" value="Ala_racemase_C"/>
    <property type="match status" value="1"/>
</dbReference>
<protein>
    <recommendedName>
        <fullName evidence="7">Alanine racemase</fullName>
        <ecNumber evidence="7">5.1.1.1</ecNumber>
    </recommendedName>
</protein>
<evidence type="ECO:0000313" key="12">
    <source>
        <dbReference type="Proteomes" id="UP000242753"/>
    </source>
</evidence>
<dbReference type="GO" id="GO:0030170">
    <property type="term" value="F:pyridoxal phosphate binding"/>
    <property type="evidence" value="ECO:0007669"/>
    <property type="project" value="UniProtKB-UniRule"/>
</dbReference>
<dbReference type="Gene3D" id="3.20.20.10">
    <property type="entry name" value="Alanine racemase"/>
    <property type="match status" value="1"/>
</dbReference>
<organism evidence="11 12">
    <name type="scientific">Candidatus Westeberhardia cardiocondylae</name>
    <dbReference type="NCBI Taxonomy" id="1594731"/>
    <lineage>
        <taxon>Bacteria</taxon>
        <taxon>Pseudomonadati</taxon>
        <taxon>Pseudomonadota</taxon>
        <taxon>Gammaproteobacteria</taxon>
        <taxon>Enterobacterales</taxon>
        <taxon>Enterobacteriaceae</taxon>
        <taxon>ant endosymbionts</taxon>
        <taxon>Candidatus Westeberhardia</taxon>
    </lineage>
</organism>
<dbReference type="NCBIfam" id="TIGR00492">
    <property type="entry name" value="alr"/>
    <property type="match status" value="1"/>
</dbReference>
<dbReference type="SUPFAM" id="SSF50621">
    <property type="entry name" value="Alanine racemase C-terminal domain-like"/>
    <property type="match status" value="1"/>
</dbReference>
<feature type="binding site" evidence="7 9">
    <location>
        <position position="130"/>
    </location>
    <ligand>
        <name>substrate</name>
    </ligand>
</feature>
<feature type="domain" description="Alanine racemase C-terminal" evidence="10">
    <location>
        <begin position="232"/>
        <end position="356"/>
    </location>
</feature>
<evidence type="ECO:0000256" key="9">
    <source>
        <dbReference type="PIRSR" id="PIRSR600821-52"/>
    </source>
</evidence>
<evidence type="ECO:0000256" key="1">
    <source>
        <dbReference type="ARBA" id="ARBA00000316"/>
    </source>
</evidence>
<dbReference type="PANTHER" id="PTHR30511:SF0">
    <property type="entry name" value="ALANINE RACEMASE, CATABOLIC-RELATED"/>
    <property type="match status" value="1"/>
</dbReference>
<keyword evidence="12" id="KW-1185">Reference proteome</keyword>
<evidence type="ECO:0000256" key="8">
    <source>
        <dbReference type="PIRSR" id="PIRSR600821-50"/>
    </source>
</evidence>
<comment type="catalytic activity">
    <reaction evidence="1 7">
        <text>L-alanine = D-alanine</text>
        <dbReference type="Rhea" id="RHEA:20249"/>
        <dbReference type="ChEBI" id="CHEBI:57416"/>
        <dbReference type="ChEBI" id="CHEBI:57972"/>
        <dbReference type="EC" id="5.1.1.1"/>
    </reaction>
</comment>
<proteinExistence type="inferred from homology"/>
<keyword evidence="4 7" id="KW-0663">Pyridoxal phosphate</keyword>
<evidence type="ECO:0000256" key="5">
    <source>
        <dbReference type="ARBA" id="ARBA00023235"/>
    </source>
</evidence>
<name>A0A0H5BWX9_9ENTR</name>
<dbReference type="EMBL" id="LN774881">
    <property type="protein sequence ID" value="CEN32203.1"/>
    <property type="molecule type" value="Genomic_DNA"/>
</dbReference>
<feature type="binding site" evidence="7 9">
    <location>
        <position position="301"/>
    </location>
    <ligand>
        <name>substrate</name>
    </ligand>
</feature>
<dbReference type="PANTHER" id="PTHR30511">
    <property type="entry name" value="ALANINE RACEMASE"/>
    <property type="match status" value="1"/>
</dbReference>
<dbReference type="GO" id="GO:0005829">
    <property type="term" value="C:cytosol"/>
    <property type="evidence" value="ECO:0007669"/>
    <property type="project" value="TreeGrafter"/>
</dbReference>
<evidence type="ECO:0000259" key="10">
    <source>
        <dbReference type="SMART" id="SM01005"/>
    </source>
</evidence>
<keyword evidence="5 7" id="KW-0413">Isomerase</keyword>
<comment type="cofactor">
    <cofactor evidence="2 7 8">
        <name>pyridoxal 5'-phosphate</name>
        <dbReference type="ChEBI" id="CHEBI:597326"/>
    </cofactor>
</comment>
<dbReference type="Gene3D" id="2.40.37.10">
    <property type="entry name" value="Lyase, Ornithine Decarboxylase, Chain A, domain 1"/>
    <property type="match status" value="1"/>
</dbReference>
<dbReference type="InterPro" id="IPR011079">
    <property type="entry name" value="Ala_racemase_C"/>
</dbReference>
<dbReference type="AlphaFoldDB" id="A0A0H5BWX9"/>
<dbReference type="FunFam" id="3.20.20.10:FF:000002">
    <property type="entry name" value="Alanine racemase"/>
    <property type="match status" value="1"/>
</dbReference>
<dbReference type="STRING" id="1594731.WEOB_261"/>
<dbReference type="KEGG" id="wca:WEOB_261"/>
<dbReference type="EC" id="5.1.1.1" evidence="7"/>
<dbReference type="Pfam" id="PF00842">
    <property type="entry name" value="Ala_racemase_C"/>
    <property type="match status" value="1"/>
</dbReference>
<dbReference type="RefSeq" id="WP_281263751.1">
    <property type="nucleotide sequence ID" value="NZ_LN774881.1"/>
</dbReference>